<feature type="transmembrane region" description="Helical" evidence="6">
    <location>
        <begin position="106"/>
        <end position="130"/>
    </location>
</feature>
<dbReference type="GO" id="GO:0060076">
    <property type="term" value="C:excitatory synapse"/>
    <property type="evidence" value="ECO:0007669"/>
    <property type="project" value="TreeGrafter"/>
</dbReference>
<proteinExistence type="predicted"/>
<protein>
    <submittedName>
        <fullName evidence="7">Vesicular glutamate transporter 2.2</fullName>
    </submittedName>
</protein>
<comment type="subcellular location">
    <subcellularLocation>
        <location evidence="1">Membrane</location>
        <topology evidence="1">Multi-pass membrane protein</topology>
    </subcellularLocation>
</comment>
<dbReference type="GO" id="GO:0030672">
    <property type="term" value="C:synaptic vesicle membrane"/>
    <property type="evidence" value="ECO:0007669"/>
    <property type="project" value="TreeGrafter"/>
</dbReference>
<feature type="transmembrane region" description="Helical" evidence="6">
    <location>
        <begin position="168"/>
        <end position="188"/>
    </location>
</feature>
<dbReference type="InterPro" id="IPR036259">
    <property type="entry name" value="MFS_trans_sf"/>
</dbReference>
<reference evidence="7" key="1">
    <citation type="submission" date="2020-08" db="EMBL/GenBank/DDBJ databases">
        <title>Multicomponent nature underlies the extraordinary mechanical properties of spider dragline silk.</title>
        <authorList>
            <person name="Kono N."/>
            <person name="Nakamura H."/>
            <person name="Mori M."/>
            <person name="Yoshida Y."/>
            <person name="Ohtoshi R."/>
            <person name="Malay A.D."/>
            <person name="Moran D.A.P."/>
            <person name="Tomita M."/>
            <person name="Numata K."/>
            <person name="Arakawa K."/>
        </authorList>
    </citation>
    <scope>NUCLEOTIDE SEQUENCE</scope>
</reference>
<evidence type="ECO:0000256" key="5">
    <source>
        <dbReference type="SAM" id="MobiDB-lite"/>
    </source>
</evidence>
<feature type="transmembrane region" description="Helical" evidence="6">
    <location>
        <begin position="142"/>
        <end position="162"/>
    </location>
</feature>
<dbReference type="GO" id="GO:0050803">
    <property type="term" value="P:regulation of synapse structure or activity"/>
    <property type="evidence" value="ECO:0007669"/>
    <property type="project" value="TreeGrafter"/>
</dbReference>
<dbReference type="GO" id="GO:0005313">
    <property type="term" value="F:L-glutamate transmembrane transporter activity"/>
    <property type="evidence" value="ECO:0007669"/>
    <property type="project" value="TreeGrafter"/>
</dbReference>
<dbReference type="Gene3D" id="1.20.1250.20">
    <property type="entry name" value="MFS general substrate transporter like domains"/>
    <property type="match status" value="1"/>
</dbReference>
<dbReference type="Pfam" id="PF07690">
    <property type="entry name" value="MFS_1"/>
    <property type="match status" value="1"/>
</dbReference>
<evidence type="ECO:0000256" key="3">
    <source>
        <dbReference type="ARBA" id="ARBA00022989"/>
    </source>
</evidence>
<keyword evidence="8" id="KW-1185">Reference proteome</keyword>
<feature type="transmembrane region" description="Helical" evidence="6">
    <location>
        <begin position="200"/>
        <end position="220"/>
    </location>
</feature>
<dbReference type="InterPro" id="IPR050382">
    <property type="entry name" value="MFS_Na/Anion_cotransporter"/>
</dbReference>
<dbReference type="FunFam" id="1.20.1250.20:FF:000004">
    <property type="entry name" value="vesicular glutamate transporter 2 isoform X1"/>
    <property type="match status" value="1"/>
</dbReference>
<dbReference type="GO" id="GO:0005326">
    <property type="term" value="F:neurotransmitter transmembrane transporter activity"/>
    <property type="evidence" value="ECO:0007669"/>
    <property type="project" value="TreeGrafter"/>
</dbReference>
<feature type="transmembrane region" description="Helical" evidence="6">
    <location>
        <begin position="6"/>
        <end position="23"/>
    </location>
</feature>
<feature type="compositionally biased region" description="Polar residues" evidence="5">
    <location>
        <begin position="282"/>
        <end position="310"/>
    </location>
</feature>
<feature type="transmembrane region" description="Helical" evidence="6">
    <location>
        <begin position="68"/>
        <end position="86"/>
    </location>
</feature>
<keyword evidence="3 6" id="KW-1133">Transmembrane helix</keyword>
<dbReference type="SUPFAM" id="SSF103473">
    <property type="entry name" value="MFS general substrate transporter"/>
    <property type="match status" value="1"/>
</dbReference>
<evidence type="ECO:0000313" key="7">
    <source>
        <dbReference type="EMBL" id="GFU13074.1"/>
    </source>
</evidence>
<dbReference type="EMBL" id="BMAW01029674">
    <property type="protein sequence ID" value="GFU13074.1"/>
    <property type="molecule type" value="Genomic_DNA"/>
</dbReference>
<name>A0A8X6QDS3_NEPPI</name>
<organism evidence="7 8">
    <name type="scientific">Nephila pilipes</name>
    <name type="common">Giant wood spider</name>
    <name type="synonym">Nephila maculata</name>
    <dbReference type="NCBI Taxonomy" id="299642"/>
    <lineage>
        <taxon>Eukaryota</taxon>
        <taxon>Metazoa</taxon>
        <taxon>Ecdysozoa</taxon>
        <taxon>Arthropoda</taxon>
        <taxon>Chelicerata</taxon>
        <taxon>Arachnida</taxon>
        <taxon>Araneae</taxon>
        <taxon>Araneomorphae</taxon>
        <taxon>Entelegynae</taxon>
        <taxon>Araneoidea</taxon>
        <taxon>Nephilidae</taxon>
        <taxon>Nephila</taxon>
    </lineage>
</organism>
<evidence type="ECO:0000256" key="4">
    <source>
        <dbReference type="ARBA" id="ARBA00023136"/>
    </source>
</evidence>
<evidence type="ECO:0000256" key="1">
    <source>
        <dbReference type="ARBA" id="ARBA00004141"/>
    </source>
</evidence>
<dbReference type="PANTHER" id="PTHR11662">
    <property type="entry name" value="SOLUTE CARRIER FAMILY 17"/>
    <property type="match status" value="1"/>
</dbReference>
<dbReference type="AlphaFoldDB" id="A0A8X6QDS3"/>
<sequence>MSTCYITGAFGIIWYFFWTWFTFEKPACHPTISQAELIYIENSIGPISKTLPTLKTTPWKSIFKSMPVIAIIVANFCRSWTFYLLILSQPMFFKEVLNLEVKESGFLGALPHLLMTIVVPIGGFLADYLRRREYLTTTGVRKLFNCGGFGMEAVFLLVVAFARNHVAVLMGLILAVGFSGFAISGFNVNHLDIAPRYASILMGMSNAFGTLAGILCPIVQENLTNIGTPDEWQRVFLIASIIHFTGVIFYAIFASGEKQPWAEPPDEDNPDEGPSWNPLENVFSNTENGDVTTSFSDVKQPSYGATTTVVDTREELAQPPSSDTYMHGARDLY</sequence>
<feature type="region of interest" description="Disordered" evidence="5">
    <location>
        <begin position="260"/>
        <end position="333"/>
    </location>
</feature>
<dbReference type="Proteomes" id="UP000887013">
    <property type="component" value="Unassembled WGS sequence"/>
</dbReference>
<gene>
    <name evidence="7" type="primary">slc17a6a</name>
    <name evidence="7" type="ORF">NPIL_245461</name>
</gene>
<feature type="transmembrane region" description="Helical" evidence="6">
    <location>
        <begin position="232"/>
        <end position="253"/>
    </location>
</feature>
<evidence type="ECO:0000256" key="2">
    <source>
        <dbReference type="ARBA" id="ARBA00022692"/>
    </source>
</evidence>
<dbReference type="OrthoDB" id="2985014at2759"/>
<accession>A0A8X6QDS3</accession>
<keyword evidence="4 6" id="KW-0472">Membrane</keyword>
<dbReference type="GO" id="GO:0098700">
    <property type="term" value="P:neurotransmitter loading into synaptic vesicle"/>
    <property type="evidence" value="ECO:0007669"/>
    <property type="project" value="TreeGrafter"/>
</dbReference>
<evidence type="ECO:0000313" key="8">
    <source>
        <dbReference type="Proteomes" id="UP000887013"/>
    </source>
</evidence>
<evidence type="ECO:0000256" key="6">
    <source>
        <dbReference type="SAM" id="Phobius"/>
    </source>
</evidence>
<comment type="caution">
    <text evidence="7">The sequence shown here is derived from an EMBL/GenBank/DDBJ whole genome shotgun (WGS) entry which is preliminary data.</text>
</comment>
<keyword evidence="2 6" id="KW-0812">Transmembrane</keyword>
<dbReference type="InterPro" id="IPR011701">
    <property type="entry name" value="MFS"/>
</dbReference>
<dbReference type="PANTHER" id="PTHR11662:SF456">
    <property type="entry name" value="VESICULAR GLUTAMATE TRANSPORTER, ISOFORM A"/>
    <property type="match status" value="1"/>
</dbReference>
<dbReference type="GO" id="GO:0035249">
    <property type="term" value="P:synaptic transmission, glutamatergic"/>
    <property type="evidence" value="ECO:0007669"/>
    <property type="project" value="TreeGrafter"/>
</dbReference>